<feature type="domain" description="DUF7041" evidence="1">
    <location>
        <begin position="42"/>
        <end position="107"/>
    </location>
</feature>
<dbReference type="PANTHER" id="PTHR33327">
    <property type="entry name" value="ENDONUCLEASE"/>
    <property type="match status" value="1"/>
</dbReference>
<name>A0A9D4ST00_RHISA</name>
<evidence type="ECO:0000313" key="2">
    <source>
        <dbReference type="EMBL" id="KAH7944336.1"/>
    </source>
</evidence>
<evidence type="ECO:0000259" key="1">
    <source>
        <dbReference type="Pfam" id="PF23055"/>
    </source>
</evidence>
<reference evidence="2" key="1">
    <citation type="journal article" date="2020" name="Cell">
        <title>Large-Scale Comparative Analyses of Tick Genomes Elucidate Their Genetic Diversity and Vector Capacities.</title>
        <authorList>
            <consortium name="Tick Genome and Microbiome Consortium (TIGMIC)"/>
            <person name="Jia N."/>
            <person name="Wang J."/>
            <person name="Shi W."/>
            <person name="Du L."/>
            <person name="Sun Y."/>
            <person name="Zhan W."/>
            <person name="Jiang J.F."/>
            <person name="Wang Q."/>
            <person name="Zhang B."/>
            <person name="Ji P."/>
            <person name="Bell-Sakyi L."/>
            <person name="Cui X.M."/>
            <person name="Yuan T.T."/>
            <person name="Jiang B.G."/>
            <person name="Yang W.F."/>
            <person name="Lam T.T."/>
            <person name="Chang Q.C."/>
            <person name="Ding S.J."/>
            <person name="Wang X.J."/>
            <person name="Zhu J.G."/>
            <person name="Ruan X.D."/>
            <person name="Zhao L."/>
            <person name="Wei J.T."/>
            <person name="Ye R.Z."/>
            <person name="Que T.C."/>
            <person name="Du C.H."/>
            <person name="Zhou Y.H."/>
            <person name="Cheng J.X."/>
            <person name="Dai P.F."/>
            <person name="Guo W.B."/>
            <person name="Han X.H."/>
            <person name="Huang E.J."/>
            <person name="Li L.F."/>
            <person name="Wei W."/>
            <person name="Gao Y.C."/>
            <person name="Liu J.Z."/>
            <person name="Shao H.Z."/>
            <person name="Wang X."/>
            <person name="Wang C.C."/>
            <person name="Yang T.C."/>
            <person name="Huo Q.B."/>
            <person name="Li W."/>
            <person name="Chen H.Y."/>
            <person name="Chen S.E."/>
            <person name="Zhou L.G."/>
            <person name="Ni X.B."/>
            <person name="Tian J.H."/>
            <person name="Sheng Y."/>
            <person name="Liu T."/>
            <person name="Pan Y.S."/>
            <person name="Xia L.Y."/>
            <person name="Li J."/>
            <person name="Zhao F."/>
            <person name="Cao W.C."/>
        </authorList>
    </citation>
    <scope>NUCLEOTIDE SEQUENCE</scope>
    <source>
        <strain evidence="2">Rsan-2018</strain>
    </source>
</reference>
<dbReference type="AlphaFoldDB" id="A0A9D4ST00"/>
<organism evidence="2 3">
    <name type="scientific">Rhipicephalus sanguineus</name>
    <name type="common">Brown dog tick</name>
    <name type="synonym">Ixodes sanguineus</name>
    <dbReference type="NCBI Taxonomy" id="34632"/>
    <lineage>
        <taxon>Eukaryota</taxon>
        <taxon>Metazoa</taxon>
        <taxon>Ecdysozoa</taxon>
        <taxon>Arthropoda</taxon>
        <taxon>Chelicerata</taxon>
        <taxon>Arachnida</taxon>
        <taxon>Acari</taxon>
        <taxon>Parasitiformes</taxon>
        <taxon>Ixodida</taxon>
        <taxon>Ixodoidea</taxon>
        <taxon>Ixodidae</taxon>
        <taxon>Rhipicephalinae</taxon>
        <taxon>Rhipicephalus</taxon>
        <taxon>Rhipicephalus</taxon>
    </lineage>
</organism>
<sequence length="174" mass="19728">MKPPAAPDKHPPTLQRCKQSPLSLFGFRKSGMLIRLSGWRKSQFVTARVTAQTSKFHHVVSALSPEIASEIRDLILAPPETNPYDKLSAELLKLTSSSERQRPQELLSAEELGDRNPSQLLRRLQQLLGDKATSFDQNLLRQPASPDRCNHLPVQAEEKSSYDYWSHSGTWRTR</sequence>
<comment type="caution">
    <text evidence="2">The sequence shown here is derived from an EMBL/GenBank/DDBJ whole genome shotgun (WGS) entry which is preliminary data.</text>
</comment>
<dbReference type="VEuPathDB" id="VectorBase:RSAN_058252"/>
<protein>
    <recommendedName>
        <fullName evidence="1">DUF7041 domain-containing protein</fullName>
    </recommendedName>
</protein>
<evidence type="ECO:0000313" key="3">
    <source>
        <dbReference type="Proteomes" id="UP000821837"/>
    </source>
</evidence>
<dbReference type="InterPro" id="IPR055469">
    <property type="entry name" value="DUF7041"/>
</dbReference>
<dbReference type="Pfam" id="PF23055">
    <property type="entry name" value="DUF7041"/>
    <property type="match status" value="1"/>
</dbReference>
<accession>A0A9D4ST00</accession>
<gene>
    <name evidence="2" type="ORF">HPB52_018453</name>
</gene>
<dbReference type="PANTHER" id="PTHR33327:SF3">
    <property type="entry name" value="RNA-DIRECTED DNA POLYMERASE"/>
    <property type="match status" value="1"/>
</dbReference>
<keyword evidence="3" id="KW-1185">Reference proteome</keyword>
<reference evidence="2" key="2">
    <citation type="submission" date="2021-09" db="EMBL/GenBank/DDBJ databases">
        <authorList>
            <person name="Jia N."/>
            <person name="Wang J."/>
            <person name="Shi W."/>
            <person name="Du L."/>
            <person name="Sun Y."/>
            <person name="Zhan W."/>
            <person name="Jiang J."/>
            <person name="Wang Q."/>
            <person name="Zhang B."/>
            <person name="Ji P."/>
            <person name="Sakyi L.B."/>
            <person name="Cui X."/>
            <person name="Yuan T."/>
            <person name="Jiang B."/>
            <person name="Yang W."/>
            <person name="Lam T.T.-Y."/>
            <person name="Chang Q."/>
            <person name="Ding S."/>
            <person name="Wang X."/>
            <person name="Zhu J."/>
            <person name="Ruan X."/>
            <person name="Zhao L."/>
            <person name="Wei J."/>
            <person name="Que T."/>
            <person name="Du C."/>
            <person name="Cheng J."/>
            <person name="Dai P."/>
            <person name="Han X."/>
            <person name="Huang E."/>
            <person name="Gao Y."/>
            <person name="Liu J."/>
            <person name="Shao H."/>
            <person name="Ye R."/>
            <person name="Li L."/>
            <person name="Wei W."/>
            <person name="Wang X."/>
            <person name="Wang C."/>
            <person name="Huo Q."/>
            <person name="Li W."/>
            <person name="Guo W."/>
            <person name="Chen H."/>
            <person name="Chen S."/>
            <person name="Zhou L."/>
            <person name="Zhou L."/>
            <person name="Ni X."/>
            <person name="Tian J."/>
            <person name="Zhou Y."/>
            <person name="Sheng Y."/>
            <person name="Liu T."/>
            <person name="Pan Y."/>
            <person name="Xia L."/>
            <person name="Li J."/>
            <person name="Zhao F."/>
            <person name="Cao W."/>
        </authorList>
    </citation>
    <scope>NUCLEOTIDE SEQUENCE</scope>
    <source>
        <strain evidence="2">Rsan-2018</strain>
        <tissue evidence="2">Larvae</tissue>
    </source>
</reference>
<proteinExistence type="predicted"/>
<dbReference type="Proteomes" id="UP000821837">
    <property type="component" value="Unassembled WGS sequence"/>
</dbReference>
<dbReference type="EMBL" id="JABSTV010001253">
    <property type="protein sequence ID" value="KAH7944336.1"/>
    <property type="molecule type" value="Genomic_DNA"/>
</dbReference>